<organism evidence="1 2">
    <name type="scientific">Segatella copri</name>
    <dbReference type="NCBI Taxonomy" id="165179"/>
    <lineage>
        <taxon>Bacteria</taxon>
        <taxon>Pseudomonadati</taxon>
        <taxon>Bacteroidota</taxon>
        <taxon>Bacteroidia</taxon>
        <taxon>Bacteroidales</taxon>
        <taxon>Prevotellaceae</taxon>
        <taxon>Segatella</taxon>
    </lineage>
</organism>
<dbReference type="RefSeq" id="WP_217743965.1">
    <property type="nucleotide sequence ID" value="NZ_JAHOEI010000007.1"/>
</dbReference>
<dbReference type="AlphaFoldDB" id="A0AAW4N3H5"/>
<name>A0AAW4N3H5_9BACT</name>
<dbReference type="EMBL" id="JAHOEI010000007">
    <property type="protein sequence ID" value="MBV3386830.1"/>
    <property type="molecule type" value="Genomic_DNA"/>
</dbReference>
<protein>
    <submittedName>
        <fullName evidence="1">Uncharacterized protein</fullName>
    </submittedName>
</protein>
<dbReference type="Proteomes" id="UP001196765">
    <property type="component" value="Unassembled WGS sequence"/>
</dbReference>
<sequence length="56" mass="6565">MEKTITLSGDEIYNITSAINDRIILLEETIANHKDCPMTHKRLKEYNEIKAKLIYK</sequence>
<accession>A0AAW4N3H5</accession>
<reference evidence="1" key="1">
    <citation type="submission" date="2021-06" db="EMBL/GenBank/DDBJ databases">
        <title>Collection of gut derived symbiotic bacterial strains cultured from healthy donors.</title>
        <authorList>
            <person name="Lin H."/>
            <person name="Littmann E."/>
            <person name="Pamer E.G."/>
        </authorList>
    </citation>
    <scope>NUCLEOTIDE SEQUENCE</scope>
    <source>
        <strain evidence="1">MSK.21.74</strain>
    </source>
</reference>
<comment type="caution">
    <text evidence="1">The sequence shown here is derived from an EMBL/GenBank/DDBJ whole genome shotgun (WGS) entry which is preliminary data.</text>
</comment>
<proteinExistence type="predicted"/>
<evidence type="ECO:0000313" key="2">
    <source>
        <dbReference type="Proteomes" id="UP001196765"/>
    </source>
</evidence>
<evidence type="ECO:0000313" key="1">
    <source>
        <dbReference type="EMBL" id="MBV3386830.1"/>
    </source>
</evidence>
<gene>
    <name evidence="1" type="ORF">KSW82_03630</name>
</gene>